<reference evidence="4 5" key="1">
    <citation type="journal article" date="2016" name="Nat. Commun.">
        <title>Thousands of microbial genomes shed light on interconnected biogeochemical processes in an aquifer system.</title>
        <authorList>
            <person name="Anantharaman K."/>
            <person name="Brown C.T."/>
            <person name="Hug L.A."/>
            <person name="Sharon I."/>
            <person name="Castelle C.J."/>
            <person name="Probst A.J."/>
            <person name="Thomas B.C."/>
            <person name="Singh A."/>
            <person name="Wilkins M.J."/>
            <person name="Karaoz U."/>
            <person name="Brodie E.L."/>
            <person name="Williams K.H."/>
            <person name="Hubbard S.S."/>
            <person name="Banfield J.F."/>
        </authorList>
    </citation>
    <scope>NUCLEOTIDE SEQUENCE [LARGE SCALE GENOMIC DNA]</scope>
</reference>
<proteinExistence type="predicted"/>
<sequence length="238" mass="27122">MGTRLEPYTKNLPKGMLPFREKSLLGWHIDTLQAGGIDDIVIIKGYRPETISFPGVRYYENTDFATTNMVHTLMCAEKELHGDVLVCYGDIIYELGTLETVLASTTDIGVTADTDYWDYWSARLDKPENDVESYVIGKNGALTELGVSPCSPESAKVRYVGLIKLSPTGVEILKKVYHSRFFDKKDYMTSMLQAIIDDGHRVDPIYIKRGWLEFDTVADYERVRAWDREGTLKRFINI</sequence>
<evidence type="ECO:0000313" key="5">
    <source>
        <dbReference type="Proteomes" id="UP000179047"/>
    </source>
</evidence>
<dbReference type="SUPFAM" id="SSF53448">
    <property type="entry name" value="Nucleotide-diphospho-sugar transferases"/>
    <property type="match status" value="1"/>
</dbReference>
<keyword evidence="1" id="KW-0808">Transferase</keyword>
<organism evidence="4 5">
    <name type="scientific">Candidatus Yanofskybacteria bacterium RIFCSPLOWO2_01_FULL_49_25</name>
    <dbReference type="NCBI Taxonomy" id="1802701"/>
    <lineage>
        <taxon>Bacteria</taxon>
        <taxon>Candidatus Yanofskyibacteriota</taxon>
    </lineage>
</organism>
<dbReference type="CDD" id="cd02523">
    <property type="entry name" value="PC_cytidylyltransferase"/>
    <property type="match status" value="1"/>
</dbReference>
<dbReference type="EMBL" id="MGKP01000001">
    <property type="protein sequence ID" value="OGN29998.1"/>
    <property type="molecule type" value="Genomic_DNA"/>
</dbReference>
<evidence type="ECO:0000259" key="3">
    <source>
        <dbReference type="Pfam" id="PF12804"/>
    </source>
</evidence>
<dbReference type="InterPro" id="IPR025877">
    <property type="entry name" value="MobA-like_NTP_Trfase"/>
</dbReference>
<name>A0A1F8GZC2_9BACT</name>
<dbReference type="GO" id="GO:0016779">
    <property type="term" value="F:nucleotidyltransferase activity"/>
    <property type="evidence" value="ECO:0007669"/>
    <property type="project" value="UniProtKB-KW"/>
</dbReference>
<keyword evidence="2" id="KW-0548">Nucleotidyltransferase</keyword>
<evidence type="ECO:0000256" key="2">
    <source>
        <dbReference type="ARBA" id="ARBA00022695"/>
    </source>
</evidence>
<dbReference type="PANTHER" id="PTHR43584">
    <property type="entry name" value="NUCLEOTIDYL TRANSFERASE"/>
    <property type="match status" value="1"/>
</dbReference>
<feature type="domain" description="MobA-like NTP transferase" evidence="3">
    <location>
        <begin position="11"/>
        <end position="104"/>
    </location>
</feature>
<dbReference type="AlphaFoldDB" id="A0A1F8GZC2"/>
<dbReference type="Pfam" id="PF12804">
    <property type="entry name" value="NTP_transf_3"/>
    <property type="match status" value="1"/>
</dbReference>
<dbReference type="Proteomes" id="UP000179047">
    <property type="component" value="Unassembled WGS sequence"/>
</dbReference>
<dbReference type="STRING" id="1802701.A3A33_01595"/>
<accession>A0A1F8GZC2</accession>
<evidence type="ECO:0000256" key="1">
    <source>
        <dbReference type="ARBA" id="ARBA00022679"/>
    </source>
</evidence>
<comment type="caution">
    <text evidence="4">The sequence shown here is derived from an EMBL/GenBank/DDBJ whole genome shotgun (WGS) entry which is preliminary data.</text>
</comment>
<dbReference type="InterPro" id="IPR050065">
    <property type="entry name" value="GlmU-like"/>
</dbReference>
<dbReference type="PANTHER" id="PTHR43584:SF8">
    <property type="entry name" value="N-ACETYLMURAMATE ALPHA-1-PHOSPHATE URIDYLYLTRANSFERASE"/>
    <property type="match status" value="1"/>
</dbReference>
<gene>
    <name evidence="4" type="ORF">A3A33_01595</name>
</gene>
<protein>
    <recommendedName>
        <fullName evidence="3">MobA-like NTP transferase domain-containing protein</fullName>
    </recommendedName>
</protein>
<dbReference type="InterPro" id="IPR029044">
    <property type="entry name" value="Nucleotide-diphossugar_trans"/>
</dbReference>
<dbReference type="Gene3D" id="3.90.550.10">
    <property type="entry name" value="Spore Coat Polysaccharide Biosynthesis Protein SpsA, Chain A"/>
    <property type="match status" value="1"/>
</dbReference>
<evidence type="ECO:0000313" key="4">
    <source>
        <dbReference type="EMBL" id="OGN29998.1"/>
    </source>
</evidence>